<feature type="compositionally biased region" description="Basic and acidic residues" evidence="1">
    <location>
        <begin position="25"/>
        <end position="42"/>
    </location>
</feature>
<reference evidence="2 3" key="1">
    <citation type="submission" date="2016-04" db="EMBL/GenBank/DDBJ databases">
        <title>A degradative enzymes factory behind the ericoid mycorrhizal symbiosis.</title>
        <authorList>
            <consortium name="DOE Joint Genome Institute"/>
            <person name="Martino E."/>
            <person name="Morin E."/>
            <person name="Grelet G."/>
            <person name="Kuo A."/>
            <person name="Kohler A."/>
            <person name="Daghino S."/>
            <person name="Barry K."/>
            <person name="Choi C."/>
            <person name="Cichocki N."/>
            <person name="Clum A."/>
            <person name="Copeland A."/>
            <person name="Hainaut M."/>
            <person name="Haridas S."/>
            <person name="Labutti K."/>
            <person name="Lindquist E."/>
            <person name="Lipzen A."/>
            <person name="Khouja H.-R."/>
            <person name="Murat C."/>
            <person name="Ohm R."/>
            <person name="Olson A."/>
            <person name="Spatafora J."/>
            <person name="Veneault-Fourrey C."/>
            <person name="Henrissat B."/>
            <person name="Grigoriev I."/>
            <person name="Martin F."/>
            <person name="Perotto S."/>
        </authorList>
    </citation>
    <scope>NUCLEOTIDE SEQUENCE [LARGE SCALE GENOMIC DNA]</scope>
    <source>
        <strain evidence="2 3">F</strain>
    </source>
</reference>
<dbReference type="EMBL" id="KZ613955">
    <property type="protein sequence ID" value="PMD33570.1"/>
    <property type="molecule type" value="Genomic_DNA"/>
</dbReference>
<feature type="compositionally biased region" description="Low complexity" evidence="1">
    <location>
        <begin position="150"/>
        <end position="165"/>
    </location>
</feature>
<name>A0A2J6R4X9_HYAVF</name>
<feature type="compositionally biased region" description="Polar residues" evidence="1">
    <location>
        <begin position="90"/>
        <end position="121"/>
    </location>
</feature>
<organism evidence="2 3">
    <name type="scientific">Hyaloscypha variabilis (strain UAMH 11265 / GT02V1 / F)</name>
    <name type="common">Meliniomyces variabilis</name>
    <dbReference type="NCBI Taxonomy" id="1149755"/>
    <lineage>
        <taxon>Eukaryota</taxon>
        <taxon>Fungi</taxon>
        <taxon>Dikarya</taxon>
        <taxon>Ascomycota</taxon>
        <taxon>Pezizomycotina</taxon>
        <taxon>Leotiomycetes</taxon>
        <taxon>Helotiales</taxon>
        <taxon>Hyaloscyphaceae</taxon>
        <taxon>Hyaloscypha</taxon>
        <taxon>Hyaloscypha variabilis</taxon>
    </lineage>
</organism>
<feature type="compositionally biased region" description="Basic and acidic residues" evidence="1">
    <location>
        <begin position="1"/>
        <end position="11"/>
    </location>
</feature>
<protein>
    <submittedName>
        <fullName evidence="2">Uncharacterized protein</fullName>
    </submittedName>
</protein>
<evidence type="ECO:0000313" key="2">
    <source>
        <dbReference type="EMBL" id="PMD33570.1"/>
    </source>
</evidence>
<evidence type="ECO:0000256" key="1">
    <source>
        <dbReference type="SAM" id="MobiDB-lite"/>
    </source>
</evidence>
<feature type="region of interest" description="Disordered" evidence="1">
    <location>
        <begin position="1"/>
        <end position="169"/>
    </location>
</feature>
<proteinExistence type="predicted"/>
<keyword evidence="3" id="KW-1185">Reference proteome</keyword>
<dbReference type="AlphaFoldDB" id="A0A2J6R4X9"/>
<accession>A0A2J6R4X9</accession>
<dbReference type="Proteomes" id="UP000235786">
    <property type="component" value="Unassembled WGS sequence"/>
</dbReference>
<sequence>MPGTPHEDSAHRQLPPPSFPGFDDFPSRSKKEESAPGPERLRALYGQAKEADRHRSGGTALRLALSNGSNDFDNDDNFAFPGNDGIIRPQQGTNGGDESTNEGNSGQIAANSGAVSASGDTQVGDFGNGAADDFSGNDDSSFHIGIFRRQNGGTNNNNNGQIAQNSGDINDDGGIVTIDNVAGSVTINLISPDGTKYSPQVPTAWTSTSKLTSSKWSAVSVPPGHQCNFAYDSGVYSYASDNHTFLKPVSLNSAKC</sequence>
<feature type="compositionally biased region" description="Low complexity" evidence="1">
    <location>
        <begin position="67"/>
        <end position="85"/>
    </location>
</feature>
<gene>
    <name evidence="2" type="ORF">L207DRAFT_638998</name>
</gene>
<evidence type="ECO:0000313" key="3">
    <source>
        <dbReference type="Proteomes" id="UP000235786"/>
    </source>
</evidence>